<reference evidence="2 3" key="1">
    <citation type="submission" date="2019-03" db="EMBL/GenBank/DDBJ databases">
        <title>Genomic Encyclopedia of Archaeal and Bacterial Type Strains, Phase II (KMG-II): from individual species to whole genera.</title>
        <authorList>
            <person name="Goeker M."/>
        </authorList>
    </citation>
    <scope>NUCLEOTIDE SEQUENCE [LARGE SCALE GENOMIC DNA]</scope>
    <source>
        <strain evidence="2 3">DSM 15594</strain>
    </source>
</reference>
<feature type="region of interest" description="Disordered" evidence="1">
    <location>
        <begin position="54"/>
        <end position="82"/>
    </location>
</feature>
<organism evidence="2 3">
    <name type="scientific">Oceanimonas baumannii</name>
    <dbReference type="NCBI Taxonomy" id="129578"/>
    <lineage>
        <taxon>Bacteria</taxon>
        <taxon>Pseudomonadati</taxon>
        <taxon>Pseudomonadota</taxon>
        <taxon>Gammaproteobacteria</taxon>
        <taxon>Aeromonadales</taxon>
        <taxon>Aeromonadaceae</taxon>
        <taxon>Oceanimonas</taxon>
    </lineage>
</organism>
<sequence>MMNYYTHTAYRSDNTPEQPPAPERTLKDKLGLRAGERLPHDEREVVQLEYAYNASPSQAAERKKSKMPAPLNMRTSGIKNAC</sequence>
<keyword evidence="3" id="KW-1185">Reference proteome</keyword>
<name>A0ABY2EU64_9GAMM</name>
<feature type="compositionally biased region" description="Polar residues" evidence="1">
    <location>
        <begin position="73"/>
        <end position="82"/>
    </location>
</feature>
<comment type="caution">
    <text evidence="2">The sequence shown here is derived from an EMBL/GenBank/DDBJ whole genome shotgun (WGS) entry which is preliminary data.</text>
</comment>
<gene>
    <name evidence="2" type="ORF">LY04_03563</name>
</gene>
<protein>
    <submittedName>
        <fullName evidence="2">Uncharacterized protein</fullName>
    </submittedName>
</protein>
<proteinExistence type="predicted"/>
<dbReference type="Proteomes" id="UP000295058">
    <property type="component" value="Unassembled WGS sequence"/>
</dbReference>
<feature type="region of interest" description="Disordered" evidence="1">
    <location>
        <begin position="1"/>
        <end position="25"/>
    </location>
</feature>
<accession>A0ABY2EU64</accession>
<feature type="compositionally biased region" description="Polar residues" evidence="1">
    <location>
        <begin position="1"/>
        <end position="16"/>
    </location>
</feature>
<evidence type="ECO:0000256" key="1">
    <source>
        <dbReference type="SAM" id="MobiDB-lite"/>
    </source>
</evidence>
<evidence type="ECO:0000313" key="3">
    <source>
        <dbReference type="Proteomes" id="UP000295058"/>
    </source>
</evidence>
<evidence type="ECO:0000313" key="2">
    <source>
        <dbReference type="EMBL" id="TDW53991.1"/>
    </source>
</evidence>
<dbReference type="RefSeq" id="WP_134114022.1">
    <property type="nucleotide sequence ID" value="NZ_NQJF01000022.1"/>
</dbReference>
<dbReference type="EMBL" id="SODO01000024">
    <property type="protein sequence ID" value="TDW53991.1"/>
    <property type="molecule type" value="Genomic_DNA"/>
</dbReference>